<evidence type="ECO:0000313" key="3">
    <source>
        <dbReference type="Proteomes" id="UP001244207"/>
    </source>
</evidence>
<evidence type="ECO:0000256" key="1">
    <source>
        <dbReference type="SAM" id="MobiDB-lite"/>
    </source>
</evidence>
<keyword evidence="3" id="KW-1185">Reference proteome</keyword>
<feature type="compositionally biased region" description="Acidic residues" evidence="1">
    <location>
        <begin position="170"/>
        <end position="184"/>
    </location>
</feature>
<protein>
    <submittedName>
        <fullName evidence="2">Uncharacterized protein</fullName>
    </submittedName>
</protein>
<reference evidence="2" key="1">
    <citation type="submission" date="2021-12" db="EMBL/GenBank/DDBJ databases">
        <title>Comparative genomics, transcriptomics and evolutionary studies reveal genomic signatures of adaptation to plant cell wall in hemibiotrophic fungi.</title>
        <authorList>
            <consortium name="DOE Joint Genome Institute"/>
            <person name="Baroncelli R."/>
            <person name="Diaz J.F."/>
            <person name="Benocci T."/>
            <person name="Peng M."/>
            <person name="Battaglia E."/>
            <person name="Haridas S."/>
            <person name="Andreopoulos W."/>
            <person name="Labutti K."/>
            <person name="Pangilinan J."/>
            <person name="Floch G.L."/>
            <person name="Makela M.R."/>
            <person name="Henrissat B."/>
            <person name="Grigoriev I.V."/>
            <person name="Crouch J.A."/>
            <person name="De Vries R.P."/>
            <person name="Sukno S.A."/>
            <person name="Thon M.R."/>
        </authorList>
    </citation>
    <scope>NUCLEOTIDE SEQUENCE</scope>
    <source>
        <strain evidence="2">CBS 112980</strain>
    </source>
</reference>
<feature type="region of interest" description="Disordered" evidence="1">
    <location>
        <begin position="170"/>
        <end position="271"/>
    </location>
</feature>
<proteinExistence type="predicted"/>
<accession>A0AAD8UBQ8</accession>
<feature type="compositionally biased region" description="Polar residues" evidence="1">
    <location>
        <begin position="114"/>
        <end position="126"/>
    </location>
</feature>
<comment type="caution">
    <text evidence="2">The sequence shown here is derived from an EMBL/GenBank/DDBJ whole genome shotgun (WGS) entry which is preliminary data.</text>
</comment>
<gene>
    <name evidence="2" type="ORF">BDZ83DRAFT_657212</name>
</gene>
<feature type="region of interest" description="Disordered" evidence="1">
    <location>
        <begin position="114"/>
        <end position="147"/>
    </location>
</feature>
<dbReference type="EMBL" id="JAHMHS010000178">
    <property type="protein sequence ID" value="KAK1709745.1"/>
    <property type="molecule type" value="Genomic_DNA"/>
</dbReference>
<feature type="compositionally biased region" description="Acidic residues" evidence="1">
    <location>
        <begin position="195"/>
        <end position="231"/>
    </location>
</feature>
<dbReference type="RefSeq" id="XP_060358656.1">
    <property type="nucleotide sequence ID" value="XM_060510945.1"/>
</dbReference>
<sequence length="271" mass="31168">MSAFQKCLNLDRQEVDSASLPTHSLETPVWFSLWSTNICENWGHVDIPNGILCLKCDHLATFQAGGQMERLRLTLHRDLINPSSFTSRWKNPRHFTTEWVDIWGVRGEASQVQNALSATPSISRGQPSGPLENENNFPSGSAGPRDVKMEHFEEDPVYVDEEDQVFIDEEREQGEEEEEEEGYEEEGHEKNYQGYEEDHEEEDYEEDEDEPDAEETDSEYGNEPYDLDDMESCLKEPPIRSWRGSSPPSDDYKPRVNTPPPLRSTQPDPEE</sequence>
<name>A0AAD8UBQ8_GLOAC</name>
<organism evidence="2 3">
    <name type="scientific">Glomerella acutata</name>
    <name type="common">Colletotrichum acutatum</name>
    <dbReference type="NCBI Taxonomy" id="27357"/>
    <lineage>
        <taxon>Eukaryota</taxon>
        <taxon>Fungi</taxon>
        <taxon>Dikarya</taxon>
        <taxon>Ascomycota</taxon>
        <taxon>Pezizomycotina</taxon>
        <taxon>Sordariomycetes</taxon>
        <taxon>Hypocreomycetidae</taxon>
        <taxon>Glomerellales</taxon>
        <taxon>Glomerellaceae</taxon>
        <taxon>Colletotrichum</taxon>
        <taxon>Colletotrichum acutatum species complex</taxon>
    </lineage>
</organism>
<dbReference type="AlphaFoldDB" id="A0AAD8UBQ8"/>
<dbReference type="GeneID" id="85394844"/>
<evidence type="ECO:0000313" key="2">
    <source>
        <dbReference type="EMBL" id="KAK1709745.1"/>
    </source>
</evidence>
<dbReference type="Proteomes" id="UP001244207">
    <property type="component" value="Unassembled WGS sequence"/>
</dbReference>